<dbReference type="GO" id="GO:0006508">
    <property type="term" value="P:proteolysis"/>
    <property type="evidence" value="ECO:0007669"/>
    <property type="project" value="UniProtKB-KW"/>
</dbReference>
<feature type="active site" evidence="1">
    <location>
        <position position="662"/>
    </location>
</feature>
<dbReference type="PRINTS" id="PR00480">
    <property type="entry name" value="ASTACIN"/>
</dbReference>
<keyword evidence="1 2" id="KW-0479">Metal-binding</keyword>
<feature type="compositionally biased region" description="Low complexity" evidence="3">
    <location>
        <begin position="76"/>
        <end position="93"/>
    </location>
</feature>
<feature type="binding site" evidence="1">
    <location>
        <position position="665"/>
    </location>
    <ligand>
        <name>Zn(2+)</name>
        <dbReference type="ChEBI" id="CHEBI:29105"/>
        <note>catalytic</note>
    </ligand>
</feature>
<dbReference type="PANTHER" id="PTHR10127">
    <property type="entry name" value="DISCOIDIN, CUB, EGF, LAMININ , AND ZINC METALLOPROTEASE DOMAIN CONTAINING"/>
    <property type="match status" value="1"/>
</dbReference>
<feature type="binding site" evidence="1">
    <location>
        <position position="671"/>
    </location>
    <ligand>
        <name>Zn(2+)</name>
        <dbReference type="ChEBI" id="CHEBI:29105"/>
        <note>catalytic</note>
    </ligand>
</feature>
<dbReference type="OrthoDB" id="431034at2759"/>
<protein>
    <recommendedName>
        <fullName evidence="2">Metalloendopeptidase</fullName>
        <ecNumber evidence="2">3.4.24.-</ecNumber>
    </recommendedName>
</protein>
<keyword evidence="1 2" id="KW-0862">Zinc</keyword>
<feature type="region of interest" description="Disordered" evidence="3">
    <location>
        <begin position="126"/>
        <end position="177"/>
    </location>
</feature>
<dbReference type="EC" id="3.4.24.-" evidence="2"/>
<dbReference type="PANTHER" id="PTHR10127:SF850">
    <property type="entry name" value="METALLOENDOPEPTIDASE"/>
    <property type="match status" value="1"/>
</dbReference>
<dbReference type="PROSITE" id="PS51864">
    <property type="entry name" value="ASTACIN"/>
    <property type="match status" value="1"/>
</dbReference>
<keyword evidence="1 2" id="KW-0378">Hydrolase</keyword>
<dbReference type="InterPro" id="IPR024079">
    <property type="entry name" value="MetalloPept_cat_dom_sf"/>
</dbReference>
<dbReference type="Gene3D" id="3.40.390.10">
    <property type="entry name" value="Collagenase (Catalytic Domain)"/>
    <property type="match status" value="1"/>
</dbReference>
<dbReference type="SUPFAM" id="SSF55486">
    <property type="entry name" value="Metalloproteases ('zincins'), catalytic domain"/>
    <property type="match status" value="1"/>
</dbReference>
<evidence type="ECO:0000256" key="1">
    <source>
        <dbReference type="PROSITE-ProRule" id="PRU01211"/>
    </source>
</evidence>
<evidence type="ECO:0000313" key="6">
    <source>
        <dbReference type="Proteomes" id="UP000601435"/>
    </source>
</evidence>
<proteinExistence type="predicted"/>
<dbReference type="EMBL" id="CAJNJA010058364">
    <property type="protein sequence ID" value="CAE7864854.1"/>
    <property type="molecule type" value="Genomic_DNA"/>
</dbReference>
<dbReference type="InterPro" id="IPR001506">
    <property type="entry name" value="Peptidase_M12A"/>
</dbReference>
<dbReference type="AlphaFoldDB" id="A0A813ADG7"/>
<feature type="domain" description="Peptidase M12A" evidence="4">
    <location>
        <begin position="562"/>
        <end position="780"/>
    </location>
</feature>
<feature type="compositionally biased region" description="Polar residues" evidence="3">
    <location>
        <begin position="166"/>
        <end position="176"/>
    </location>
</feature>
<comment type="cofactor">
    <cofactor evidence="1 2">
        <name>Zn(2+)</name>
        <dbReference type="ChEBI" id="CHEBI:29105"/>
    </cofactor>
    <text evidence="1 2">Binds 1 zinc ion per subunit.</text>
</comment>
<keyword evidence="1 2" id="KW-0645">Protease</keyword>
<sequence>AITGLKLRSLFKEFDTRHCGLVYGVDMVSAFAHVWRRYGIPEEVARDPLLNPDMEGPAHDEVLREQQRWLRETRRPASPRSARSRQRSSSPQAEPTELRTPRSDILNQKASVSPRIRDEWDRGYRTVGIPASPRSPRNLALPGVTSRSRPEVVPPLQLPRGAASRSPVQTSRSANTAGVMADSNRIASKQWKIGPCRPLLVPCLKLHVPLPACGGYAYLTSPKEQVDPSHVVLGRALGRHGALHLLIVSVRSGGNLFIQFRQGITRVREPARPVVWVAQPFSNCFRPCTSSPDLKPSQFRTRGCFTIDGEEVSEELCAGLPRPALTRHCGCGVLGCDEDVCKDLHPDLEDTTDNEDDEHFECLGCFPVAEEEYQPQFQESKEVSLLDETCIDHDAQSGPCRGGMPFFRLRSNAMTPVMCFEFCMGEGLDLFALVQGVECRCGATALNLVWQGKKPRPGLQLPPTRQSSCLEEGECPMRVYRWKGPFVSGGSVPNHLLKISEGDQTHVISVVLGERIGHEDGAKAETGDSLTQTATDSERIEPNWLRNCPECNAGRHWWERSNVTPDGMIDQWVDVVVVRYNWADNCVNDEIRKEAFRAAAEVWRTETCIALIEDHTRVQGQQHIRVNSRSSGCSATVGRAKPSEVYLGWCNSMGQRGNIVHEIGHTLGMHHTQQRTDGSQQYHGYGPHLKVYWENVASNWAAQYVPKGGPYTGSAYDGPDDVWVGHAPYDFESIMHYPRQTGPTGPYYDTIPASNNNLVGQRGRLSEGDILQMTDMYNCVRKSVPIVVTTPTEDFPGPSTVRLTDVTKTGFKAVVAVPSGTTVSSGTMGVSFLAVAPGLRQLPGASGLWLEAGTISMKKVQQGKKCRDNSMSRSWSKVDFSHSFAEPPAFLSTVQTTNNEIGLPSGTSQPWFTVATNSVHNADAWVSLELSETGQVSVPLVKTDEVIGWVAMQKGTDTFQDAQGASVTCAAAVSDRSITHKTKSLSFGADLGPAPLVVASQSTRWGGDGSWAKIVGTTSASVQLKVQEDQTCNDETGHTREVISVAAFSSICTL</sequence>
<comment type="caution">
    <text evidence="5">The sequence shown here is derived from an EMBL/GenBank/DDBJ whole genome shotgun (WGS) entry which is preliminary data.</text>
</comment>
<reference evidence="5" key="1">
    <citation type="submission" date="2021-02" db="EMBL/GenBank/DDBJ databases">
        <authorList>
            <person name="Dougan E. K."/>
            <person name="Rhodes N."/>
            <person name="Thang M."/>
            <person name="Chan C."/>
        </authorList>
    </citation>
    <scope>NUCLEOTIDE SEQUENCE</scope>
</reference>
<gene>
    <name evidence="5" type="primary">TLL1</name>
    <name evidence="5" type="ORF">SNEC2469_LOCUS27595</name>
</gene>
<comment type="caution">
    <text evidence="1">Lacks conserved residue(s) required for the propagation of feature annotation.</text>
</comment>
<evidence type="ECO:0000256" key="2">
    <source>
        <dbReference type="RuleBase" id="RU361183"/>
    </source>
</evidence>
<evidence type="ECO:0000259" key="4">
    <source>
        <dbReference type="PROSITE" id="PS51864"/>
    </source>
</evidence>
<evidence type="ECO:0000256" key="3">
    <source>
        <dbReference type="SAM" id="MobiDB-lite"/>
    </source>
</evidence>
<feature type="non-terminal residue" evidence="5">
    <location>
        <position position="1"/>
    </location>
</feature>
<keyword evidence="1 2" id="KW-0482">Metalloprotease</keyword>
<dbReference type="Proteomes" id="UP000601435">
    <property type="component" value="Unassembled WGS sequence"/>
</dbReference>
<dbReference type="SMART" id="SM00235">
    <property type="entry name" value="ZnMc"/>
    <property type="match status" value="1"/>
</dbReference>
<name>A0A813ADG7_9DINO</name>
<dbReference type="GO" id="GO:0008270">
    <property type="term" value="F:zinc ion binding"/>
    <property type="evidence" value="ECO:0007669"/>
    <property type="project" value="UniProtKB-UniRule"/>
</dbReference>
<dbReference type="GO" id="GO:0004222">
    <property type="term" value="F:metalloendopeptidase activity"/>
    <property type="evidence" value="ECO:0007669"/>
    <property type="project" value="UniProtKB-UniRule"/>
</dbReference>
<feature type="binding site" evidence="1">
    <location>
        <position position="661"/>
    </location>
    <ligand>
        <name>Zn(2+)</name>
        <dbReference type="ChEBI" id="CHEBI:29105"/>
        <note>catalytic</note>
    </ligand>
</feature>
<keyword evidence="6" id="KW-1185">Reference proteome</keyword>
<feature type="region of interest" description="Disordered" evidence="3">
    <location>
        <begin position="70"/>
        <end position="114"/>
    </location>
</feature>
<dbReference type="InterPro" id="IPR006026">
    <property type="entry name" value="Peptidase_Metallo"/>
</dbReference>
<dbReference type="Pfam" id="PF01400">
    <property type="entry name" value="Astacin"/>
    <property type="match status" value="1"/>
</dbReference>
<organism evidence="5 6">
    <name type="scientific">Symbiodinium necroappetens</name>
    <dbReference type="NCBI Taxonomy" id="1628268"/>
    <lineage>
        <taxon>Eukaryota</taxon>
        <taxon>Sar</taxon>
        <taxon>Alveolata</taxon>
        <taxon>Dinophyceae</taxon>
        <taxon>Suessiales</taxon>
        <taxon>Symbiodiniaceae</taxon>
        <taxon>Symbiodinium</taxon>
    </lineage>
</organism>
<evidence type="ECO:0000313" key="5">
    <source>
        <dbReference type="EMBL" id="CAE7864854.1"/>
    </source>
</evidence>
<accession>A0A813ADG7</accession>